<gene>
    <name evidence="6" type="primary">rimI</name>
    <name evidence="6" type="ORF">J0X15_14320</name>
</gene>
<dbReference type="Pfam" id="PF00583">
    <property type="entry name" value="Acetyltransf_1"/>
    <property type="match status" value="1"/>
</dbReference>
<organism evidence="6 7">
    <name type="scientific">Roseibium limicola</name>
    <dbReference type="NCBI Taxonomy" id="2816037"/>
    <lineage>
        <taxon>Bacteria</taxon>
        <taxon>Pseudomonadati</taxon>
        <taxon>Pseudomonadota</taxon>
        <taxon>Alphaproteobacteria</taxon>
        <taxon>Hyphomicrobiales</taxon>
        <taxon>Stappiaceae</taxon>
        <taxon>Roseibium</taxon>
    </lineage>
</organism>
<dbReference type="CDD" id="cd04301">
    <property type="entry name" value="NAT_SF"/>
    <property type="match status" value="1"/>
</dbReference>
<accession>A0A939EP85</accession>
<dbReference type="InterPro" id="IPR000182">
    <property type="entry name" value="GNAT_dom"/>
</dbReference>
<dbReference type="RefSeq" id="WP_206942142.1">
    <property type="nucleotide sequence ID" value="NZ_JAFLNF010000006.1"/>
</dbReference>
<proteinExistence type="inferred from homology"/>
<feature type="domain" description="N-acetyltransferase" evidence="5">
    <location>
        <begin position="11"/>
        <end position="162"/>
    </location>
</feature>
<keyword evidence="4" id="KW-0012">Acyltransferase</keyword>
<sequence>MIFSRPKSVPFQVEAALSEDLAVLSDIHAKSFAHAWNGDELHRMMQESGALMLVARSPGQDRSASLRGFVLIRTVAGEAEVLTLAVHPEHRGRGLARALMQHALFQLYSDRCDCLFLEVDAANAPALHLYKALGFRKVGERKSYYSSGDGDGTALVMRVDLR</sequence>
<dbReference type="InterPro" id="IPR050680">
    <property type="entry name" value="YpeA/RimI_acetyltransf"/>
</dbReference>
<comment type="similarity">
    <text evidence="1">Belongs to the acetyltransferase family. RimI subfamily.</text>
</comment>
<evidence type="ECO:0000313" key="6">
    <source>
        <dbReference type="EMBL" id="MBO0346405.1"/>
    </source>
</evidence>
<evidence type="ECO:0000256" key="4">
    <source>
        <dbReference type="ARBA" id="ARBA00023315"/>
    </source>
</evidence>
<comment type="caution">
    <text evidence="6">The sequence shown here is derived from an EMBL/GenBank/DDBJ whole genome shotgun (WGS) entry which is preliminary data.</text>
</comment>
<dbReference type="PANTHER" id="PTHR43420:SF12">
    <property type="entry name" value="N-ACETYLTRANSFERASE DOMAIN-CONTAINING PROTEIN"/>
    <property type="match status" value="1"/>
</dbReference>
<dbReference type="EMBL" id="JAFLNF010000006">
    <property type="protein sequence ID" value="MBO0346405.1"/>
    <property type="molecule type" value="Genomic_DNA"/>
</dbReference>
<keyword evidence="3" id="KW-0808">Transferase</keyword>
<dbReference type="InterPro" id="IPR016181">
    <property type="entry name" value="Acyl_CoA_acyltransferase"/>
</dbReference>
<dbReference type="PANTHER" id="PTHR43420">
    <property type="entry name" value="ACETYLTRANSFERASE"/>
    <property type="match status" value="1"/>
</dbReference>
<protein>
    <submittedName>
        <fullName evidence="6">Ribosomal protein S18-alanine N-acetyltransferase</fullName>
    </submittedName>
</protein>
<keyword evidence="2" id="KW-0963">Cytoplasm</keyword>
<dbReference type="Proteomes" id="UP000664779">
    <property type="component" value="Unassembled WGS sequence"/>
</dbReference>
<evidence type="ECO:0000313" key="7">
    <source>
        <dbReference type="Proteomes" id="UP000664779"/>
    </source>
</evidence>
<evidence type="ECO:0000259" key="5">
    <source>
        <dbReference type="PROSITE" id="PS51186"/>
    </source>
</evidence>
<reference evidence="6" key="1">
    <citation type="submission" date="2021-03" db="EMBL/GenBank/DDBJ databases">
        <title>Roseibium sp. CAU 1637 isolated from Incheon.</title>
        <authorList>
            <person name="Kim W."/>
        </authorList>
    </citation>
    <scope>NUCLEOTIDE SEQUENCE</scope>
    <source>
        <strain evidence="6">CAU 1637</strain>
    </source>
</reference>
<dbReference type="InterPro" id="IPR006464">
    <property type="entry name" value="AcTrfase_RimI/Ard1"/>
</dbReference>
<dbReference type="PROSITE" id="PS51186">
    <property type="entry name" value="GNAT"/>
    <property type="match status" value="1"/>
</dbReference>
<dbReference type="SUPFAM" id="SSF55729">
    <property type="entry name" value="Acyl-CoA N-acyltransferases (Nat)"/>
    <property type="match status" value="1"/>
</dbReference>
<name>A0A939EP85_9HYPH</name>
<evidence type="ECO:0000256" key="3">
    <source>
        <dbReference type="ARBA" id="ARBA00022679"/>
    </source>
</evidence>
<evidence type="ECO:0000256" key="1">
    <source>
        <dbReference type="ARBA" id="ARBA00005395"/>
    </source>
</evidence>
<dbReference type="GO" id="GO:0005840">
    <property type="term" value="C:ribosome"/>
    <property type="evidence" value="ECO:0007669"/>
    <property type="project" value="UniProtKB-KW"/>
</dbReference>
<evidence type="ECO:0000256" key="2">
    <source>
        <dbReference type="ARBA" id="ARBA00022490"/>
    </source>
</evidence>
<dbReference type="Gene3D" id="3.40.630.30">
    <property type="match status" value="1"/>
</dbReference>
<dbReference type="GO" id="GO:0008080">
    <property type="term" value="F:N-acetyltransferase activity"/>
    <property type="evidence" value="ECO:0007669"/>
    <property type="project" value="InterPro"/>
</dbReference>
<keyword evidence="7" id="KW-1185">Reference proteome</keyword>
<keyword evidence="6" id="KW-0689">Ribosomal protein</keyword>
<dbReference type="NCBIfam" id="TIGR01575">
    <property type="entry name" value="rimI"/>
    <property type="match status" value="1"/>
</dbReference>
<dbReference type="AlphaFoldDB" id="A0A939EP85"/>
<keyword evidence="6" id="KW-0687">Ribonucleoprotein</keyword>